<reference evidence="2 3" key="1">
    <citation type="journal article" date="2012" name="Nucleic Acids Res.">
        <title>Sequencing of the smallest Apicomplexan genome from the human pathogen Babesia microti.</title>
        <authorList>
            <person name="Cornillot E."/>
            <person name="Hadj-Kaddour K."/>
            <person name="Dassouli A."/>
            <person name="Noel B."/>
            <person name="Ranwez V."/>
            <person name="Vacherie B."/>
            <person name="Augagneur Y."/>
            <person name="Bres V."/>
            <person name="Duclos A."/>
            <person name="Randazzo S."/>
            <person name="Carcy B."/>
            <person name="Debierre-Grockiego F."/>
            <person name="Delbecq S."/>
            <person name="Moubri-Menage K."/>
            <person name="Shams-Eldin H."/>
            <person name="Usmani-Brown S."/>
            <person name="Bringaud F."/>
            <person name="Wincker P."/>
            <person name="Vivares C.P."/>
            <person name="Schwarz R.T."/>
            <person name="Schetters T.P."/>
            <person name="Krause P.J."/>
            <person name="Gorenflot A."/>
            <person name="Berry V."/>
            <person name="Barbe V."/>
            <person name="Ben Mamoun C."/>
        </authorList>
    </citation>
    <scope>NUCLEOTIDE SEQUENCE [LARGE SCALE GENOMIC DNA]</scope>
    <source>
        <strain evidence="2 3">RI</strain>
    </source>
</reference>
<organism evidence="2 3">
    <name type="scientific">Babesia microti (strain RI)</name>
    <dbReference type="NCBI Taxonomy" id="1133968"/>
    <lineage>
        <taxon>Eukaryota</taxon>
        <taxon>Sar</taxon>
        <taxon>Alveolata</taxon>
        <taxon>Apicomplexa</taxon>
        <taxon>Aconoidasida</taxon>
        <taxon>Piroplasmida</taxon>
        <taxon>Babesiidae</taxon>
        <taxon>Babesia</taxon>
    </lineage>
</organism>
<reference evidence="2 3" key="2">
    <citation type="journal article" date="2013" name="PLoS ONE">
        <title>Whole genome mapping and re-organization of the nuclear and mitochondrial genomes of Babesia microti isolates.</title>
        <authorList>
            <person name="Cornillot E."/>
            <person name="Dassouli A."/>
            <person name="Garg A."/>
            <person name="Pachikara N."/>
            <person name="Randazzo S."/>
            <person name="Depoix D."/>
            <person name="Carcy B."/>
            <person name="Delbecq S."/>
            <person name="Frutos R."/>
            <person name="Silva J.C."/>
            <person name="Sutton R."/>
            <person name="Krause P.J."/>
            <person name="Mamoun C.B."/>
        </authorList>
    </citation>
    <scope>NUCLEOTIDE SEQUENCE [LARGE SCALE GENOMIC DNA]</scope>
    <source>
        <strain evidence="2 3">RI</strain>
    </source>
</reference>
<feature type="signal peptide" evidence="1">
    <location>
        <begin position="1"/>
        <end position="25"/>
    </location>
</feature>
<dbReference type="GeneID" id="24424631"/>
<dbReference type="RefSeq" id="XP_012648608.1">
    <property type="nucleotide sequence ID" value="XM_012793154.1"/>
</dbReference>
<accession>I7JAY2</accession>
<dbReference type="EMBL" id="FO082872">
    <property type="protein sequence ID" value="CCF73999.1"/>
    <property type="molecule type" value="Genomic_DNA"/>
</dbReference>
<dbReference type="VEuPathDB" id="PiroplasmaDB:BMR1_02g04265"/>
<dbReference type="AlphaFoldDB" id="I7JAY2"/>
<name>I7JAY2_BABMR</name>
<evidence type="ECO:0000313" key="3">
    <source>
        <dbReference type="Proteomes" id="UP000002899"/>
    </source>
</evidence>
<keyword evidence="1" id="KW-0732">Signal</keyword>
<evidence type="ECO:0000313" key="2">
    <source>
        <dbReference type="EMBL" id="CCF73999.1"/>
    </source>
</evidence>
<sequence>MMKFNIDKIILINLIVLLNRNVVYCVDTNDVSLSESQSVPTNIDTDNTITNTSNDNLITAKFLSNFNFFGKPLTIGFEYKIDKSQQNKLSDPNKIDKIKFSDYIIEFDDNAKLPTIGTVEGIIIYTCEHNNPVLVEFIVSTEKYCYYYFYPMNNNTNKWNNHKLKHNNGLKKYIDKNGINYYKLPDSRSCCCSHAPIKKYEHTRLAKKHCNEEKCEMLDNIEYKNLEIYLK</sequence>
<keyword evidence="3" id="KW-1185">Reference proteome</keyword>
<protein>
    <submittedName>
        <fullName evidence="2">BMN2 family</fullName>
    </submittedName>
</protein>
<dbReference type="Proteomes" id="UP000002899">
    <property type="component" value="Chromosome II"/>
</dbReference>
<evidence type="ECO:0000256" key="1">
    <source>
        <dbReference type="SAM" id="SignalP"/>
    </source>
</evidence>
<reference evidence="2 3" key="3">
    <citation type="journal article" date="2016" name="Sci. Rep.">
        <title>Genome-wide diversity and gene expression profiling of Babesia microti isolates identify polymorphic genes that mediate host-pathogen interactions.</title>
        <authorList>
            <person name="Silva J.C."/>
            <person name="Cornillot E."/>
            <person name="McCracken C."/>
            <person name="Usmani-Brown S."/>
            <person name="Dwivedi A."/>
            <person name="Ifeonu O.O."/>
            <person name="Crabtree J."/>
            <person name="Gotia H.T."/>
            <person name="Virji A.Z."/>
            <person name="Reynes C."/>
            <person name="Colinge J."/>
            <person name="Kumar V."/>
            <person name="Lawres L."/>
            <person name="Pazzi J.E."/>
            <person name="Pablo J.V."/>
            <person name="Hung C."/>
            <person name="Brancato J."/>
            <person name="Kumari P."/>
            <person name="Orvis J."/>
            <person name="Tretina K."/>
            <person name="Chibucos M."/>
            <person name="Ott S."/>
            <person name="Sadzewicz L."/>
            <person name="Sengamalay N."/>
            <person name="Shetty A.C."/>
            <person name="Su Q."/>
            <person name="Tallon L."/>
            <person name="Fraser C.M."/>
            <person name="Frutos R."/>
            <person name="Molina D.M."/>
            <person name="Krause P.J."/>
            <person name="Ben Mamoun C."/>
        </authorList>
    </citation>
    <scope>NUCLEOTIDE SEQUENCE [LARGE SCALE GENOMIC DNA]</scope>
    <source>
        <strain evidence="2 3">RI</strain>
    </source>
</reference>
<gene>
    <name evidence="2" type="ORF">BMR1_02g04265</name>
</gene>
<dbReference type="KEGG" id="bmic:BMR1_02g04265"/>
<feature type="chain" id="PRO_5003711173" evidence="1">
    <location>
        <begin position="26"/>
        <end position="231"/>
    </location>
</feature>
<proteinExistence type="predicted"/>